<gene>
    <name evidence="2" type="ORF">CCACVL1_10775</name>
</gene>
<sequence length="108" mass="11340">VSNFQDQAPNIESVPAVPSSDIVPLPASTLPAPIPASTPLEKPCAQPSMCASPSPAATESPSHQDQSFMTLTRRGVLHNDSRSAVITTVPILRCFNEITSSLYGNAPI</sequence>
<accession>A0A1R3IPR4</accession>
<dbReference type="EMBL" id="AWWV01009718">
    <property type="protein sequence ID" value="OMO84566.1"/>
    <property type="molecule type" value="Genomic_DNA"/>
</dbReference>
<dbReference type="Gramene" id="OMO84566">
    <property type="protein sequence ID" value="OMO84566"/>
    <property type="gene ID" value="CCACVL1_10775"/>
</dbReference>
<keyword evidence="3" id="KW-1185">Reference proteome</keyword>
<evidence type="ECO:0000313" key="2">
    <source>
        <dbReference type="EMBL" id="OMO84566.1"/>
    </source>
</evidence>
<protein>
    <submittedName>
        <fullName evidence="2">Uncharacterized protein</fullName>
    </submittedName>
</protein>
<dbReference type="AlphaFoldDB" id="A0A1R3IPR4"/>
<evidence type="ECO:0000313" key="3">
    <source>
        <dbReference type="Proteomes" id="UP000188268"/>
    </source>
</evidence>
<proteinExistence type="predicted"/>
<feature type="compositionally biased region" description="Low complexity" evidence="1">
    <location>
        <begin position="51"/>
        <end position="61"/>
    </location>
</feature>
<organism evidence="2 3">
    <name type="scientific">Corchorus capsularis</name>
    <name type="common">Jute</name>
    <dbReference type="NCBI Taxonomy" id="210143"/>
    <lineage>
        <taxon>Eukaryota</taxon>
        <taxon>Viridiplantae</taxon>
        <taxon>Streptophyta</taxon>
        <taxon>Embryophyta</taxon>
        <taxon>Tracheophyta</taxon>
        <taxon>Spermatophyta</taxon>
        <taxon>Magnoliopsida</taxon>
        <taxon>eudicotyledons</taxon>
        <taxon>Gunneridae</taxon>
        <taxon>Pentapetalae</taxon>
        <taxon>rosids</taxon>
        <taxon>malvids</taxon>
        <taxon>Malvales</taxon>
        <taxon>Malvaceae</taxon>
        <taxon>Grewioideae</taxon>
        <taxon>Apeibeae</taxon>
        <taxon>Corchorus</taxon>
    </lineage>
</organism>
<name>A0A1R3IPR4_COCAP</name>
<dbReference type="Proteomes" id="UP000188268">
    <property type="component" value="Unassembled WGS sequence"/>
</dbReference>
<feature type="non-terminal residue" evidence="2">
    <location>
        <position position="1"/>
    </location>
</feature>
<comment type="caution">
    <text evidence="2">The sequence shown here is derived from an EMBL/GenBank/DDBJ whole genome shotgun (WGS) entry which is preliminary data.</text>
</comment>
<feature type="compositionally biased region" description="Polar residues" evidence="1">
    <location>
        <begin position="1"/>
        <end position="10"/>
    </location>
</feature>
<evidence type="ECO:0000256" key="1">
    <source>
        <dbReference type="SAM" id="MobiDB-lite"/>
    </source>
</evidence>
<reference evidence="2 3" key="1">
    <citation type="submission" date="2013-09" db="EMBL/GenBank/DDBJ databases">
        <title>Corchorus capsularis genome sequencing.</title>
        <authorList>
            <person name="Alam M."/>
            <person name="Haque M.S."/>
            <person name="Islam M.S."/>
            <person name="Emdad E.M."/>
            <person name="Islam M.M."/>
            <person name="Ahmed B."/>
            <person name="Halim A."/>
            <person name="Hossen Q.M.M."/>
            <person name="Hossain M.Z."/>
            <person name="Ahmed R."/>
            <person name="Khan M.M."/>
            <person name="Islam R."/>
            <person name="Rashid M.M."/>
            <person name="Khan S.A."/>
            <person name="Rahman M.S."/>
            <person name="Alam M."/>
        </authorList>
    </citation>
    <scope>NUCLEOTIDE SEQUENCE [LARGE SCALE GENOMIC DNA]</scope>
    <source>
        <strain evidence="3">cv. CVL-1</strain>
        <tissue evidence="2">Whole seedling</tissue>
    </source>
</reference>
<feature type="region of interest" description="Disordered" evidence="1">
    <location>
        <begin position="1"/>
        <end position="65"/>
    </location>
</feature>